<name>A0ABQ5FPC2_9ASTR</name>
<sequence>MLKINIRLPPKKRFSLFTSLVARLEVTRPYVTSPLSSTPSFILTGADLRVMVPLSNLIMSLAIVMNGVPKMKALMVVESEVLNDFPRFISILIAEFAVGGAVNLALKIKILHDVVGTSGCRCEVLRSFPVERIEQGNE</sequence>
<accession>A0ABQ5FPC2</accession>
<proteinExistence type="predicted"/>
<dbReference type="Proteomes" id="UP001151760">
    <property type="component" value="Unassembled WGS sequence"/>
</dbReference>
<evidence type="ECO:0000313" key="1">
    <source>
        <dbReference type="EMBL" id="GJT65188.1"/>
    </source>
</evidence>
<protein>
    <submittedName>
        <fullName evidence="1">Uncharacterized protein</fullName>
    </submittedName>
</protein>
<dbReference type="EMBL" id="BQNB010017611">
    <property type="protein sequence ID" value="GJT65188.1"/>
    <property type="molecule type" value="Genomic_DNA"/>
</dbReference>
<evidence type="ECO:0000313" key="2">
    <source>
        <dbReference type="Proteomes" id="UP001151760"/>
    </source>
</evidence>
<reference evidence="1" key="2">
    <citation type="submission" date="2022-01" db="EMBL/GenBank/DDBJ databases">
        <authorList>
            <person name="Yamashiro T."/>
            <person name="Shiraishi A."/>
            <person name="Satake H."/>
            <person name="Nakayama K."/>
        </authorList>
    </citation>
    <scope>NUCLEOTIDE SEQUENCE</scope>
</reference>
<comment type="caution">
    <text evidence="1">The sequence shown here is derived from an EMBL/GenBank/DDBJ whole genome shotgun (WGS) entry which is preliminary data.</text>
</comment>
<reference evidence="1" key="1">
    <citation type="journal article" date="2022" name="Int. J. Mol. Sci.">
        <title>Draft Genome of Tanacetum Coccineum: Genomic Comparison of Closely Related Tanacetum-Family Plants.</title>
        <authorList>
            <person name="Yamashiro T."/>
            <person name="Shiraishi A."/>
            <person name="Nakayama K."/>
            <person name="Satake H."/>
        </authorList>
    </citation>
    <scope>NUCLEOTIDE SEQUENCE</scope>
</reference>
<organism evidence="1 2">
    <name type="scientific">Tanacetum coccineum</name>
    <dbReference type="NCBI Taxonomy" id="301880"/>
    <lineage>
        <taxon>Eukaryota</taxon>
        <taxon>Viridiplantae</taxon>
        <taxon>Streptophyta</taxon>
        <taxon>Embryophyta</taxon>
        <taxon>Tracheophyta</taxon>
        <taxon>Spermatophyta</taxon>
        <taxon>Magnoliopsida</taxon>
        <taxon>eudicotyledons</taxon>
        <taxon>Gunneridae</taxon>
        <taxon>Pentapetalae</taxon>
        <taxon>asterids</taxon>
        <taxon>campanulids</taxon>
        <taxon>Asterales</taxon>
        <taxon>Asteraceae</taxon>
        <taxon>Asteroideae</taxon>
        <taxon>Anthemideae</taxon>
        <taxon>Anthemidinae</taxon>
        <taxon>Tanacetum</taxon>
    </lineage>
</organism>
<keyword evidence="2" id="KW-1185">Reference proteome</keyword>
<gene>
    <name evidence="1" type="ORF">Tco_1016668</name>
</gene>